<keyword evidence="1" id="KW-0238">DNA-binding</keyword>
<feature type="region of interest" description="Disordered" evidence="3">
    <location>
        <begin position="415"/>
        <end position="461"/>
    </location>
</feature>
<accession>A0ABQ2IU31</accession>
<dbReference type="InterPro" id="IPR002104">
    <property type="entry name" value="Integrase_catalytic"/>
</dbReference>
<evidence type="ECO:0000256" key="1">
    <source>
        <dbReference type="ARBA" id="ARBA00023125"/>
    </source>
</evidence>
<reference evidence="6" key="1">
    <citation type="journal article" date="2019" name="Int. J. Syst. Evol. Microbiol.">
        <title>The Global Catalogue of Microorganisms (GCM) 10K type strain sequencing project: providing services to taxonomists for standard genome sequencing and annotation.</title>
        <authorList>
            <consortium name="The Broad Institute Genomics Platform"/>
            <consortium name="The Broad Institute Genome Sequencing Center for Infectious Disease"/>
            <person name="Wu L."/>
            <person name="Ma J."/>
        </authorList>
    </citation>
    <scope>NUCLEOTIDE SEQUENCE [LARGE SCALE GENOMIC DNA]</scope>
    <source>
        <strain evidence="6">JCM 16918</strain>
    </source>
</reference>
<dbReference type="InterPro" id="IPR010998">
    <property type="entry name" value="Integrase_recombinase_N"/>
</dbReference>
<evidence type="ECO:0000259" key="4">
    <source>
        <dbReference type="PROSITE" id="PS51898"/>
    </source>
</evidence>
<dbReference type="SUPFAM" id="SSF56349">
    <property type="entry name" value="DNA breaking-rejoining enzymes"/>
    <property type="match status" value="1"/>
</dbReference>
<evidence type="ECO:0000313" key="5">
    <source>
        <dbReference type="EMBL" id="GGN27423.1"/>
    </source>
</evidence>
<feature type="domain" description="Tyr recombinase" evidence="4">
    <location>
        <begin position="202"/>
        <end position="405"/>
    </location>
</feature>
<keyword evidence="2" id="KW-0233">DNA recombination</keyword>
<dbReference type="Proteomes" id="UP000645517">
    <property type="component" value="Unassembled WGS sequence"/>
</dbReference>
<proteinExistence type="predicted"/>
<dbReference type="InterPro" id="IPR050090">
    <property type="entry name" value="Tyrosine_recombinase_XerCD"/>
</dbReference>
<gene>
    <name evidence="5" type="ORF">GCM10010842_00350</name>
</gene>
<dbReference type="PANTHER" id="PTHR30349">
    <property type="entry name" value="PHAGE INTEGRASE-RELATED"/>
    <property type="match status" value="1"/>
</dbReference>
<dbReference type="PANTHER" id="PTHR30349:SF84">
    <property type="entry name" value="PHAGE-RELATED INTEGRASE"/>
    <property type="match status" value="1"/>
</dbReference>
<organism evidence="5 6">
    <name type="scientific">Deinococcus daejeonensis</name>
    <dbReference type="NCBI Taxonomy" id="1007098"/>
    <lineage>
        <taxon>Bacteria</taxon>
        <taxon>Thermotogati</taxon>
        <taxon>Deinococcota</taxon>
        <taxon>Deinococci</taxon>
        <taxon>Deinococcales</taxon>
        <taxon>Deinococcaceae</taxon>
        <taxon>Deinococcus</taxon>
    </lineage>
</organism>
<dbReference type="PROSITE" id="PS51898">
    <property type="entry name" value="TYR_RECOMBINASE"/>
    <property type="match status" value="1"/>
</dbReference>
<dbReference type="EMBL" id="BMOR01000001">
    <property type="protein sequence ID" value="GGN27423.1"/>
    <property type="molecule type" value="Genomic_DNA"/>
</dbReference>
<evidence type="ECO:0000256" key="2">
    <source>
        <dbReference type="ARBA" id="ARBA00023172"/>
    </source>
</evidence>
<dbReference type="InterPro" id="IPR011010">
    <property type="entry name" value="DNA_brk_join_enz"/>
</dbReference>
<name>A0ABQ2IU31_9DEIO</name>
<keyword evidence="6" id="KW-1185">Reference proteome</keyword>
<evidence type="ECO:0000313" key="6">
    <source>
        <dbReference type="Proteomes" id="UP000645517"/>
    </source>
</evidence>
<dbReference type="InterPro" id="IPR013762">
    <property type="entry name" value="Integrase-like_cat_sf"/>
</dbReference>
<dbReference type="Gene3D" id="1.10.443.10">
    <property type="entry name" value="Intergrase catalytic core"/>
    <property type="match status" value="1"/>
</dbReference>
<protein>
    <submittedName>
        <fullName evidence="5">Site-specific integrase</fullName>
    </submittedName>
</protein>
<dbReference type="Pfam" id="PF00589">
    <property type="entry name" value="Phage_integrase"/>
    <property type="match status" value="1"/>
</dbReference>
<dbReference type="Gene3D" id="1.10.150.130">
    <property type="match status" value="1"/>
</dbReference>
<evidence type="ECO:0000256" key="3">
    <source>
        <dbReference type="SAM" id="MobiDB-lite"/>
    </source>
</evidence>
<comment type="caution">
    <text evidence="5">The sequence shown here is derived from an EMBL/GenBank/DDBJ whole genome shotgun (WGS) entry which is preliminary data.</text>
</comment>
<sequence length="461" mass="49532">MYAGLTLWAMTGKRKGKASDRQGQVEQLPSGRWRWRVRVTYPDGTTARPTGTVNTKREGHEAVARTLQEAAQGKRPVSHSLTVGEMVTEFMRWKRATWADRTAWNNEALYTRHVAPHVAHLKAAGVTPARLREYFELLSEEVPVPGEEGKTRPRLGYSGQRQIHVLIHGAYARAIADGALRDNPAQYARPLSPSKGGTVTESKVKHFTPEDLARFVTVALGDRFAVPLAFLAYTGLRIGEALALTWGDLGTDDTGAPYVSVSKTRSEFEGKTYTGGPKTAAGVRRVYLSGDALGIVEDMRGRVAREMRATSYRGQGLKPSAPMFPAVDGRPLRQDTLRAVMRRTCAAAGVPVLSPHALRHSTGTYLISRGEDPVSVAALLGHAQVSTTLNIYAHALPGKLRGLGYGLADLQGPQVRAGDAAQGGGPDGAGDGGDVPGEGKTRGAVSPVRRAVRKGGPRRKA</sequence>
<dbReference type="CDD" id="cd01189">
    <property type="entry name" value="INT_ICEBs1_C_like"/>
    <property type="match status" value="1"/>
</dbReference>
<feature type="compositionally biased region" description="Basic residues" evidence="3">
    <location>
        <begin position="450"/>
        <end position="461"/>
    </location>
</feature>
<feature type="compositionally biased region" description="Gly residues" evidence="3">
    <location>
        <begin position="421"/>
        <end position="436"/>
    </location>
</feature>